<dbReference type="Proteomes" id="UP001202922">
    <property type="component" value="Unassembled WGS sequence"/>
</dbReference>
<proteinExistence type="predicted"/>
<protein>
    <recommendedName>
        <fullName evidence="3">Nucleotidyltransferase</fullName>
    </recommendedName>
</protein>
<evidence type="ECO:0008006" key="3">
    <source>
        <dbReference type="Google" id="ProtNLM"/>
    </source>
</evidence>
<evidence type="ECO:0000313" key="2">
    <source>
        <dbReference type="Proteomes" id="UP001202922"/>
    </source>
</evidence>
<gene>
    <name evidence="1" type="ORF">L0M17_08190</name>
</gene>
<dbReference type="EMBL" id="JAKZBV010000001">
    <property type="protein sequence ID" value="MCH6469960.1"/>
    <property type="molecule type" value="Genomic_DNA"/>
</dbReference>
<reference evidence="1 2" key="1">
    <citation type="submission" date="2022-03" db="EMBL/GenBank/DDBJ databases">
        <title>Sinomonas sp. isolated from a soil.</title>
        <authorList>
            <person name="Han J."/>
            <person name="Kim D.-U."/>
        </authorList>
    </citation>
    <scope>NUCLEOTIDE SEQUENCE [LARGE SCALE GENOMIC DNA]</scope>
    <source>
        <strain evidence="1 2">5-5</strain>
    </source>
</reference>
<keyword evidence="2" id="KW-1185">Reference proteome</keyword>
<dbReference type="RefSeq" id="WP_241053441.1">
    <property type="nucleotide sequence ID" value="NZ_JAKZBV010000001.1"/>
</dbReference>
<organism evidence="1 2">
    <name type="scientific">Sinomonas terrae</name>
    <dbReference type="NCBI Taxonomy" id="2908838"/>
    <lineage>
        <taxon>Bacteria</taxon>
        <taxon>Bacillati</taxon>
        <taxon>Actinomycetota</taxon>
        <taxon>Actinomycetes</taxon>
        <taxon>Micrococcales</taxon>
        <taxon>Micrococcaceae</taxon>
        <taxon>Sinomonas</taxon>
    </lineage>
</organism>
<accession>A0ABS9U0X0</accession>
<comment type="caution">
    <text evidence="1">The sequence shown here is derived from an EMBL/GenBank/DDBJ whole genome shotgun (WGS) entry which is preliminary data.</text>
</comment>
<evidence type="ECO:0000313" key="1">
    <source>
        <dbReference type="EMBL" id="MCH6469960.1"/>
    </source>
</evidence>
<sequence>MERVLVRTAADGAPRSFTRGSLNWRVAAEPVRWYERVRWWEAQRPLPRGLGRVDVEVWQVQATPGQRGGGLTTFQLVRDATDGWSLRGRMS</sequence>
<name>A0ABS9U0X0_9MICC</name>